<dbReference type="AlphaFoldDB" id="A0A2C9LLD0"/>
<evidence type="ECO:0000313" key="5">
    <source>
        <dbReference type="Proteomes" id="UP001165740"/>
    </source>
</evidence>
<dbReference type="RefSeq" id="XP_055892767.1">
    <property type="nucleotide sequence ID" value="XM_056036792.1"/>
</dbReference>
<protein>
    <submittedName>
        <fullName evidence="6 7">Uncharacterized protein LOC106050284</fullName>
    </submittedName>
</protein>
<evidence type="ECO:0000313" key="6">
    <source>
        <dbReference type="RefSeq" id="XP_055892764.1"/>
    </source>
</evidence>
<dbReference type="RefSeq" id="XP_055892765.1">
    <property type="nucleotide sequence ID" value="XM_056036790.1"/>
</dbReference>
<dbReference type="OrthoDB" id="6153493at2759"/>
<keyword evidence="2" id="KW-0812">Transmembrane</keyword>
<dbReference type="RefSeq" id="XP_055892766.1">
    <property type="nucleotide sequence ID" value="XM_056036791.1"/>
</dbReference>
<dbReference type="VEuPathDB" id="VectorBase:BGLB032469"/>
<dbReference type="RefSeq" id="XP_055892764.1">
    <property type="nucleotide sequence ID" value="XM_056036789.1"/>
</dbReference>
<name>A0A2C9LLD0_BIOGL</name>
<dbReference type="Proteomes" id="UP000076420">
    <property type="component" value="Unassembled WGS sequence"/>
</dbReference>
<gene>
    <name evidence="3" type="primary">106050284</name>
    <name evidence="6 7 8 9" type="synonym">LOC106050284</name>
</gene>
<organism evidence="3 4">
    <name type="scientific">Biomphalaria glabrata</name>
    <name type="common">Bloodfluke planorb</name>
    <name type="synonym">Freshwater snail</name>
    <dbReference type="NCBI Taxonomy" id="6526"/>
    <lineage>
        <taxon>Eukaryota</taxon>
        <taxon>Metazoa</taxon>
        <taxon>Spiralia</taxon>
        <taxon>Lophotrochozoa</taxon>
        <taxon>Mollusca</taxon>
        <taxon>Gastropoda</taxon>
        <taxon>Heterobranchia</taxon>
        <taxon>Euthyneura</taxon>
        <taxon>Panpulmonata</taxon>
        <taxon>Hygrophila</taxon>
        <taxon>Lymnaeoidea</taxon>
        <taxon>Planorbidae</taxon>
        <taxon>Biomphalaria</taxon>
    </lineage>
</organism>
<evidence type="ECO:0000256" key="1">
    <source>
        <dbReference type="SAM" id="MobiDB-lite"/>
    </source>
</evidence>
<feature type="region of interest" description="Disordered" evidence="1">
    <location>
        <begin position="93"/>
        <end position="114"/>
    </location>
</feature>
<evidence type="ECO:0000313" key="3">
    <source>
        <dbReference type="EnsemblMetazoa" id="BGLB032469-PA"/>
    </source>
</evidence>
<keyword evidence="2" id="KW-1133">Transmembrane helix</keyword>
<keyword evidence="2" id="KW-0472">Membrane</keyword>
<dbReference type="Proteomes" id="UP001165740">
    <property type="component" value="Chromosome 7"/>
</dbReference>
<sequence>MVEEVYKKMEYSDELENNENIKSTSKPGHFPLPCLSSGNRRCMDGSCIASVDLCPEELELNKSTIVIMLVIGLTVLFCLLILYCYKQRSQRRRQETNNNQHVVTENEDNISLNIPPPNYDEVVSSNLYPVTPVFQRSMRTSYGEEPRTPPPNYDAALDILAHSSETLMSSKTQPINPVVRRSISTEFNNAGRSLRSAELDFRRVYSNPDQR</sequence>
<feature type="transmembrane region" description="Helical" evidence="2">
    <location>
        <begin position="65"/>
        <end position="85"/>
    </location>
</feature>
<evidence type="ECO:0000256" key="2">
    <source>
        <dbReference type="SAM" id="Phobius"/>
    </source>
</evidence>
<dbReference type="OMA" id="FHHESKI"/>
<dbReference type="KEGG" id="bgt:106050284"/>
<accession>A0A2C9LLD0</accession>
<evidence type="ECO:0000313" key="8">
    <source>
        <dbReference type="RefSeq" id="XP_055892766.1"/>
    </source>
</evidence>
<reference evidence="6 7" key="2">
    <citation type="submission" date="2025-04" db="UniProtKB">
        <authorList>
            <consortium name="RefSeq"/>
        </authorList>
    </citation>
    <scope>IDENTIFICATION</scope>
</reference>
<evidence type="ECO:0000313" key="4">
    <source>
        <dbReference type="Proteomes" id="UP000076420"/>
    </source>
</evidence>
<evidence type="ECO:0000313" key="7">
    <source>
        <dbReference type="RefSeq" id="XP_055892765.1"/>
    </source>
</evidence>
<evidence type="ECO:0000313" key="9">
    <source>
        <dbReference type="RefSeq" id="XP_055892767.1"/>
    </source>
</evidence>
<proteinExistence type="predicted"/>
<dbReference type="EnsemblMetazoa" id="BGLB032469-RA">
    <property type="protein sequence ID" value="BGLB032469-PA"/>
    <property type="gene ID" value="BGLB032469"/>
</dbReference>
<dbReference type="VEuPathDB" id="VectorBase:BGLAX_047802"/>
<keyword evidence="5" id="KW-1185">Reference proteome</keyword>
<reference evidence="3" key="1">
    <citation type="submission" date="2020-05" db="UniProtKB">
        <authorList>
            <consortium name="EnsemblMetazoa"/>
        </authorList>
    </citation>
    <scope>IDENTIFICATION</scope>
    <source>
        <strain evidence="3">BB02</strain>
    </source>
</reference>